<feature type="compositionally biased region" description="Low complexity" evidence="1">
    <location>
        <begin position="97"/>
        <end position="106"/>
    </location>
</feature>
<dbReference type="AlphaFoldDB" id="A0AAW9RBY2"/>
<evidence type="ECO:0000259" key="2">
    <source>
        <dbReference type="Pfam" id="PF16537"/>
    </source>
</evidence>
<feature type="compositionally biased region" description="Low complexity" evidence="1">
    <location>
        <begin position="24"/>
        <end position="46"/>
    </location>
</feature>
<dbReference type="RefSeq" id="WP_354694980.1">
    <property type="nucleotide sequence ID" value="NZ_JAZHOG010000004.1"/>
</dbReference>
<gene>
    <name evidence="3" type="ORF">V3330_07755</name>
</gene>
<keyword evidence="4" id="KW-1185">Reference proteome</keyword>
<feature type="compositionally biased region" description="Low complexity" evidence="1">
    <location>
        <begin position="113"/>
        <end position="132"/>
    </location>
</feature>
<feature type="region of interest" description="Disordered" evidence="1">
    <location>
        <begin position="18"/>
        <end position="136"/>
    </location>
</feature>
<proteinExistence type="predicted"/>
<dbReference type="InterPro" id="IPR032389">
    <property type="entry name" value="GspB_C"/>
</dbReference>
<reference evidence="3 4" key="1">
    <citation type="submission" date="2024-02" db="EMBL/GenBank/DDBJ databases">
        <title>A novel Wenzhouxiangellaceae bacterium, isolated from coastal sediments.</title>
        <authorList>
            <person name="Du Z.-J."/>
            <person name="Ye Y.-Q."/>
            <person name="Zhang X.-Y."/>
        </authorList>
    </citation>
    <scope>NUCLEOTIDE SEQUENCE [LARGE SCALE GENOMIC DNA]</scope>
    <source>
        <strain evidence="3 4">CH-27</strain>
    </source>
</reference>
<sequence length="238" mass="25745">MTAVACIVMAWLGWEQYRPDESGAPETRPTAATEPAGRAAEEGAAASHVGERDEQLPLDAAAATPRPLVSSGARRSRSSEDIAEKRRLLGKSFQAYSAPADGTTDAATDEAARSAPEAASDVAGPVAEAAAEPEGDTGMTVAALAADSRDALTEAGSVQVPREETISYWQIPGSTRSGMPEMRIRVLVYADQPEDRFLLINDKRLREGDELEPGLRLEEIRRDRAIFTYRDYRFHLKS</sequence>
<organism evidence="3 4">
    <name type="scientific">Elongatibacter sediminis</name>
    <dbReference type="NCBI Taxonomy" id="3119006"/>
    <lineage>
        <taxon>Bacteria</taxon>
        <taxon>Pseudomonadati</taxon>
        <taxon>Pseudomonadota</taxon>
        <taxon>Gammaproteobacteria</taxon>
        <taxon>Chromatiales</taxon>
        <taxon>Wenzhouxiangellaceae</taxon>
        <taxon>Elongatibacter</taxon>
    </lineage>
</organism>
<evidence type="ECO:0000313" key="4">
    <source>
        <dbReference type="Proteomes" id="UP001359886"/>
    </source>
</evidence>
<name>A0AAW9RBY2_9GAMM</name>
<dbReference type="Pfam" id="PF16537">
    <property type="entry name" value="T2SSB"/>
    <property type="match status" value="1"/>
</dbReference>
<feature type="domain" description="Type II secretion system protein GspB C-terminal" evidence="2">
    <location>
        <begin position="180"/>
        <end position="237"/>
    </location>
</feature>
<dbReference type="GO" id="GO:0015627">
    <property type="term" value="C:type II protein secretion system complex"/>
    <property type="evidence" value="ECO:0007669"/>
    <property type="project" value="InterPro"/>
</dbReference>
<accession>A0AAW9RBY2</accession>
<protein>
    <submittedName>
        <fullName evidence="3">General secretion pathway protein GspB</fullName>
    </submittedName>
</protein>
<feature type="compositionally biased region" description="Basic and acidic residues" evidence="1">
    <location>
        <begin position="77"/>
        <end position="87"/>
    </location>
</feature>
<comment type="caution">
    <text evidence="3">The sequence shown here is derived from an EMBL/GenBank/DDBJ whole genome shotgun (WGS) entry which is preliminary data.</text>
</comment>
<dbReference type="Proteomes" id="UP001359886">
    <property type="component" value="Unassembled WGS sequence"/>
</dbReference>
<evidence type="ECO:0000256" key="1">
    <source>
        <dbReference type="SAM" id="MobiDB-lite"/>
    </source>
</evidence>
<evidence type="ECO:0000313" key="3">
    <source>
        <dbReference type="EMBL" id="MEJ8567517.1"/>
    </source>
</evidence>
<dbReference type="EMBL" id="JAZHOG010000004">
    <property type="protein sequence ID" value="MEJ8567517.1"/>
    <property type="molecule type" value="Genomic_DNA"/>
</dbReference>